<evidence type="ECO:0000256" key="4">
    <source>
        <dbReference type="ARBA" id="ARBA00020631"/>
    </source>
</evidence>
<dbReference type="InterPro" id="IPR037212">
    <property type="entry name" value="Med7/Med21-like"/>
</dbReference>
<evidence type="ECO:0000256" key="8">
    <source>
        <dbReference type="ARBA" id="ARBA00023242"/>
    </source>
</evidence>
<dbReference type="PANTHER" id="PTHR21428:SF11">
    <property type="entry name" value="MEDIATOR OF RNA POLYMERASE II TRANSCRIPTION SUBUNIT 7"/>
    <property type="match status" value="1"/>
</dbReference>
<evidence type="ECO:0000313" key="12">
    <source>
        <dbReference type="EMBL" id="PSN75222.1"/>
    </source>
</evidence>
<dbReference type="InterPro" id="IPR044888">
    <property type="entry name" value="Mediatior_Med7_sf"/>
</dbReference>
<evidence type="ECO:0000256" key="10">
    <source>
        <dbReference type="RuleBase" id="RU364060"/>
    </source>
</evidence>
<evidence type="ECO:0000256" key="1">
    <source>
        <dbReference type="ARBA" id="ARBA00004123"/>
    </source>
</evidence>
<comment type="subcellular location">
    <subcellularLocation>
        <location evidence="1 10">Nucleus</location>
    </subcellularLocation>
</comment>
<comment type="similarity">
    <text evidence="2 10">Belongs to the Mediator complex subunit 7 family.</text>
</comment>
<keyword evidence="11" id="KW-0175">Coiled coil</keyword>
<keyword evidence="13" id="KW-1185">Reference proteome</keyword>
<evidence type="ECO:0000256" key="5">
    <source>
        <dbReference type="ARBA" id="ARBA00023015"/>
    </source>
</evidence>
<sequence length="270" mass="30994">MAAAPEPELSSFFPNPPPFYKHFTAENQERLKQTTDDATQLSPEQLLSLPTELRYLVPPEPPADDDEYRVFGEVAKVHGIDDFSNMIDFIRRTLDGGETQQAPLLADWQYQQLYPSPPADADASTASQTDWSLDRQHYLFRFLRSTLLSFVELLGIVSSNPTSPQKDQKLRDILTLVANMHALLNEYRPHQARETLINMMKEQLESKREEVVRIRRMKQKVQETLDDFAKGVPERPASLTPDDAVVTTAEEIRKTSQRYMWQAMDEILGQ</sequence>
<keyword evidence="6 10" id="KW-0010">Activator</keyword>
<accession>A0A2T2PC37</accession>
<keyword evidence="7 10" id="KW-0804">Transcription</keyword>
<name>A0A2T2PC37_CORCC</name>
<dbReference type="AlphaFoldDB" id="A0A2T2PC37"/>
<evidence type="ECO:0000256" key="3">
    <source>
        <dbReference type="ARBA" id="ARBA00011837"/>
    </source>
</evidence>
<evidence type="ECO:0000313" key="13">
    <source>
        <dbReference type="Proteomes" id="UP000240883"/>
    </source>
</evidence>
<dbReference type="Proteomes" id="UP000240883">
    <property type="component" value="Unassembled WGS sequence"/>
</dbReference>
<reference evidence="12 13" key="1">
    <citation type="journal article" date="2018" name="Front. Microbiol.">
        <title>Genome-Wide Analysis of Corynespora cassiicola Leaf Fall Disease Putative Effectors.</title>
        <authorList>
            <person name="Lopez D."/>
            <person name="Ribeiro S."/>
            <person name="Label P."/>
            <person name="Fumanal B."/>
            <person name="Venisse J.S."/>
            <person name="Kohler A."/>
            <person name="de Oliveira R.R."/>
            <person name="Labutti K."/>
            <person name="Lipzen A."/>
            <person name="Lail K."/>
            <person name="Bauer D."/>
            <person name="Ohm R.A."/>
            <person name="Barry K.W."/>
            <person name="Spatafora J."/>
            <person name="Grigoriev I.V."/>
            <person name="Martin F.M."/>
            <person name="Pujade-Renaud V."/>
        </authorList>
    </citation>
    <scope>NUCLEOTIDE SEQUENCE [LARGE SCALE GENOMIC DNA]</scope>
    <source>
        <strain evidence="12 13">Philippines</strain>
    </source>
</reference>
<dbReference type="GO" id="GO:0006357">
    <property type="term" value="P:regulation of transcription by RNA polymerase II"/>
    <property type="evidence" value="ECO:0007669"/>
    <property type="project" value="InterPro"/>
</dbReference>
<dbReference type="InterPro" id="IPR009244">
    <property type="entry name" value="Mediatior_Med7"/>
</dbReference>
<evidence type="ECO:0000256" key="11">
    <source>
        <dbReference type="SAM" id="Coils"/>
    </source>
</evidence>
<dbReference type="OrthoDB" id="10253553at2759"/>
<dbReference type="GO" id="GO:0070847">
    <property type="term" value="C:core mediator complex"/>
    <property type="evidence" value="ECO:0007669"/>
    <property type="project" value="TreeGrafter"/>
</dbReference>
<keyword evidence="5 10" id="KW-0805">Transcription regulation</keyword>
<evidence type="ECO:0000256" key="6">
    <source>
        <dbReference type="ARBA" id="ARBA00023159"/>
    </source>
</evidence>
<proteinExistence type="inferred from homology"/>
<dbReference type="GO" id="GO:0016592">
    <property type="term" value="C:mediator complex"/>
    <property type="evidence" value="ECO:0007669"/>
    <property type="project" value="InterPro"/>
</dbReference>
<dbReference type="GO" id="GO:0003712">
    <property type="term" value="F:transcription coregulator activity"/>
    <property type="evidence" value="ECO:0007669"/>
    <property type="project" value="InterPro"/>
</dbReference>
<comment type="subunit">
    <text evidence="3 10">Component of the Mediator complex.</text>
</comment>
<evidence type="ECO:0000256" key="9">
    <source>
        <dbReference type="ARBA" id="ARBA00025687"/>
    </source>
</evidence>
<feature type="coiled-coil region" evidence="11">
    <location>
        <begin position="197"/>
        <end position="224"/>
    </location>
</feature>
<evidence type="ECO:0000256" key="2">
    <source>
        <dbReference type="ARBA" id="ARBA00009994"/>
    </source>
</evidence>
<gene>
    <name evidence="12" type="ORF">BS50DRAFT_478372</name>
</gene>
<dbReference type="SUPFAM" id="SSF140718">
    <property type="entry name" value="Mediator hinge subcomplex-like"/>
    <property type="match status" value="1"/>
</dbReference>
<keyword evidence="8 10" id="KW-0539">Nucleus</keyword>
<dbReference type="Gene3D" id="6.10.140.1520">
    <property type="match status" value="1"/>
</dbReference>
<dbReference type="Pfam" id="PF05983">
    <property type="entry name" value="Med7"/>
    <property type="match status" value="1"/>
</dbReference>
<evidence type="ECO:0000256" key="7">
    <source>
        <dbReference type="ARBA" id="ARBA00023163"/>
    </source>
</evidence>
<comment type="function">
    <text evidence="9">Component of the Mediator complex, a coactivator involved in the regulated transcription of nearly all RNA polymerase II-dependent genes. Mediator functions as a bridge to convey information from gene-specific regulatory proteins to the basal RNA polymerase II transcription machinery. Mediator is recruited to promoters by direct interactions with regulatory proteins and serves as a scaffold for the assembly of a functional preinitiation complex with RNA polymerase II and the general transcription factors.</text>
</comment>
<protein>
    <recommendedName>
        <fullName evidence="4 10">Mediator of RNA polymerase II transcription subunit 7</fullName>
    </recommendedName>
</protein>
<dbReference type="STRING" id="1448308.A0A2T2PC37"/>
<dbReference type="PANTHER" id="PTHR21428">
    <property type="entry name" value="MEDIATOR OF RNA POLYMERASE II TRANSCRIPTION SUBUNIT 7"/>
    <property type="match status" value="1"/>
</dbReference>
<dbReference type="Gene3D" id="6.10.140.200">
    <property type="match status" value="1"/>
</dbReference>
<organism evidence="12 13">
    <name type="scientific">Corynespora cassiicola Philippines</name>
    <dbReference type="NCBI Taxonomy" id="1448308"/>
    <lineage>
        <taxon>Eukaryota</taxon>
        <taxon>Fungi</taxon>
        <taxon>Dikarya</taxon>
        <taxon>Ascomycota</taxon>
        <taxon>Pezizomycotina</taxon>
        <taxon>Dothideomycetes</taxon>
        <taxon>Pleosporomycetidae</taxon>
        <taxon>Pleosporales</taxon>
        <taxon>Corynesporascaceae</taxon>
        <taxon>Corynespora</taxon>
    </lineage>
</organism>
<dbReference type="EMBL" id="KZ678128">
    <property type="protein sequence ID" value="PSN75222.1"/>
    <property type="molecule type" value="Genomic_DNA"/>
</dbReference>